<dbReference type="Pfam" id="PF01161">
    <property type="entry name" value="PBP"/>
    <property type="match status" value="1"/>
</dbReference>
<dbReference type="Gene3D" id="3.90.280.10">
    <property type="entry name" value="PEBP-like"/>
    <property type="match status" value="1"/>
</dbReference>
<dbReference type="InterPro" id="IPR008914">
    <property type="entry name" value="PEBP"/>
</dbReference>
<dbReference type="SUPFAM" id="SSF49777">
    <property type="entry name" value="PEBP-like"/>
    <property type="match status" value="1"/>
</dbReference>
<accession>A0A5J5IHX3</accession>
<name>A0A5J5IHX3_9BACT</name>
<dbReference type="RefSeq" id="WP_150412660.1">
    <property type="nucleotide sequence ID" value="NZ_VYQF01000001.1"/>
</dbReference>
<evidence type="ECO:0000313" key="2">
    <source>
        <dbReference type="Proteomes" id="UP000326903"/>
    </source>
</evidence>
<dbReference type="AlphaFoldDB" id="A0A5J5IHX3"/>
<dbReference type="NCBIfam" id="TIGR00481">
    <property type="entry name" value="YbhB/YbcL family Raf kinase inhibitor-like protein"/>
    <property type="match status" value="1"/>
</dbReference>
<reference evidence="1 2" key="1">
    <citation type="submission" date="2019-09" db="EMBL/GenBank/DDBJ databases">
        <title>Draft genome sequence of Ginsengibacter sp. BR5-29.</title>
        <authorList>
            <person name="Im W.-T."/>
        </authorList>
    </citation>
    <scope>NUCLEOTIDE SEQUENCE [LARGE SCALE GENOMIC DNA]</scope>
    <source>
        <strain evidence="1 2">BR5-29</strain>
    </source>
</reference>
<gene>
    <name evidence="1" type="ORF">FW778_00735</name>
</gene>
<dbReference type="InterPro" id="IPR005247">
    <property type="entry name" value="YbhB_YbcL/LppC-like"/>
</dbReference>
<organism evidence="1 2">
    <name type="scientific">Ginsengibacter hankyongi</name>
    <dbReference type="NCBI Taxonomy" id="2607284"/>
    <lineage>
        <taxon>Bacteria</taxon>
        <taxon>Pseudomonadati</taxon>
        <taxon>Bacteroidota</taxon>
        <taxon>Chitinophagia</taxon>
        <taxon>Chitinophagales</taxon>
        <taxon>Chitinophagaceae</taxon>
        <taxon>Ginsengibacter</taxon>
    </lineage>
</organism>
<dbReference type="EMBL" id="VYQF01000001">
    <property type="protein sequence ID" value="KAA9040600.1"/>
    <property type="molecule type" value="Genomic_DNA"/>
</dbReference>
<keyword evidence="2" id="KW-1185">Reference proteome</keyword>
<dbReference type="PANTHER" id="PTHR30289:SF1">
    <property type="entry name" value="PEBP (PHOSPHATIDYLETHANOLAMINE-BINDING PROTEIN) FAMILY PROTEIN"/>
    <property type="match status" value="1"/>
</dbReference>
<comment type="caution">
    <text evidence="1">The sequence shown here is derived from an EMBL/GenBank/DDBJ whole genome shotgun (WGS) entry which is preliminary data.</text>
</comment>
<evidence type="ECO:0000313" key="1">
    <source>
        <dbReference type="EMBL" id="KAA9040600.1"/>
    </source>
</evidence>
<protein>
    <submittedName>
        <fullName evidence="1">YbhB/YbcL family Raf kinase inhibitor-like protein</fullName>
    </submittedName>
</protein>
<dbReference type="InterPro" id="IPR036610">
    <property type="entry name" value="PEBP-like_sf"/>
</dbReference>
<proteinExistence type="predicted"/>
<dbReference type="PANTHER" id="PTHR30289">
    <property type="entry name" value="UNCHARACTERIZED PROTEIN YBCL-RELATED"/>
    <property type="match status" value="1"/>
</dbReference>
<sequence>MKNEMKELDYKLLRISSKAFNENEVIPAKYTDDALNISPPLDIEGIPEEAKCLAIILNNPDTVVSNWTHWLVWNIPVTHHIKENEVHGIVGKNDFNKNEYSGPCPRYDAHRYFFKVYALDALLDLPAGADKLALEKEMSEHIIAFGVLVGFYKKINQPAVNNNVVTD</sequence>
<dbReference type="Proteomes" id="UP000326903">
    <property type="component" value="Unassembled WGS sequence"/>
</dbReference>
<dbReference type="CDD" id="cd00865">
    <property type="entry name" value="PEBP_bact_arch"/>
    <property type="match status" value="1"/>
</dbReference>